<dbReference type="GO" id="GO:0008270">
    <property type="term" value="F:zinc ion binding"/>
    <property type="evidence" value="ECO:0007669"/>
    <property type="project" value="UniProtKB-KW"/>
</dbReference>
<evidence type="ECO:0000259" key="3">
    <source>
        <dbReference type="PROSITE" id="PS50158"/>
    </source>
</evidence>
<sequence>DLSSILTPFRQFIGDRSVMARGTEEAPLSSSGEAPGIDDTMESGEVVDLPTSILKKIDDDLIVEITYGSGAPPWLQREFEKLITTCNQRHTPNSANTQKTIRYGQSFCVDRHGSDQRPPTSIRYEVANPIPLPVRDLPAQACFNCGVSGHSVRDCPHPAEADIIRENVRQFKALQAAKNETHSQARYYHDRPVSDGKEAPAKYARYDDKRQGSSGAHSRYSSRSDVRSDQREPSNFRQSSSRQQVSSAGDSRNDRGYNRDNHY</sequence>
<dbReference type="InterPro" id="IPR001878">
    <property type="entry name" value="Znf_CCHC"/>
</dbReference>
<evidence type="ECO:0000256" key="1">
    <source>
        <dbReference type="PROSITE-ProRule" id="PRU00047"/>
    </source>
</evidence>
<feature type="non-terminal residue" evidence="4">
    <location>
        <position position="1"/>
    </location>
</feature>
<feature type="compositionally biased region" description="Low complexity" evidence="2">
    <location>
        <begin position="212"/>
        <end position="221"/>
    </location>
</feature>
<feature type="compositionally biased region" description="Basic and acidic residues" evidence="2">
    <location>
        <begin position="251"/>
        <end position="263"/>
    </location>
</feature>
<feature type="region of interest" description="Disordered" evidence="2">
    <location>
        <begin position="177"/>
        <end position="263"/>
    </location>
</feature>
<proteinExistence type="predicted"/>
<reference evidence="4" key="1">
    <citation type="submission" date="2015-04" db="EMBL/GenBank/DDBJ databases">
        <title>The genome sequence of the plant pathogenic Rhizarian Plasmodiophora brassicae reveals insights in its biotrophic life cycle and the origin of chitin synthesis.</title>
        <authorList>
            <person name="Schwelm A."/>
            <person name="Fogelqvist J."/>
            <person name="Knaust A."/>
            <person name="Julke S."/>
            <person name="Lilja T."/>
            <person name="Dhandapani V."/>
            <person name="Bonilla-Rosso G."/>
            <person name="Karlsson M."/>
            <person name="Shevchenko A."/>
            <person name="Choi S.R."/>
            <person name="Kim H.G."/>
            <person name="Park J.Y."/>
            <person name="Lim Y.P."/>
            <person name="Ludwig-Muller J."/>
            <person name="Dixelius C."/>
        </authorList>
    </citation>
    <scope>NUCLEOTIDE SEQUENCE</scope>
    <source>
        <tissue evidence="4">Potato root galls</tissue>
    </source>
</reference>
<dbReference type="GO" id="GO:0003676">
    <property type="term" value="F:nucleic acid binding"/>
    <property type="evidence" value="ECO:0007669"/>
    <property type="project" value="InterPro"/>
</dbReference>
<evidence type="ECO:0000313" key="4">
    <source>
        <dbReference type="EMBL" id="CRZ04483.1"/>
    </source>
</evidence>
<keyword evidence="1" id="KW-0479">Metal-binding</keyword>
<dbReference type="Gene3D" id="4.10.60.10">
    <property type="entry name" value="Zinc finger, CCHC-type"/>
    <property type="match status" value="1"/>
</dbReference>
<feature type="compositionally biased region" description="Basic and acidic residues" evidence="2">
    <location>
        <begin position="179"/>
        <end position="211"/>
    </location>
</feature>
<dbReference type="EMBL" id="HACM01004041">
    <property type="protein sequence ID" value="CRZ04483.1"/>
    <property type="molecule type" value="Transcribed_RNA"/>
</dbReference>
<keyword evidence="1" id="KW-0862">Zinc</keyword>
<feature type="compositionally biased region" description="Low complexity" evidence="2">
    <location>
        <begin position="237"/>
        <end position="247"/>
    </location>
</feature>
<accession>A0A0H5QR24</accession>
<evidence type="ECO:0000256" key="2">
    <source>
        <dbReference type="SAM" id="MobiDB-lite"/>
    </source>
</evidence>
<dbReference type="SUPFAM" id="SSF57756">
    <property type="entry name" value="Retrovirus zinc finger-like domains"/>
    <property type="match status" value="1"/>
</dbReference>
<dbReference type="SMART" id="SM00343">
    <property type="entry name" value="ZnF_C2HC"/>
    <property type="match status" value="1"/>
</dbReference>
<keyword evidence="1" id="KW-0863">Zinc-finger</keyword>
<dbReference type="PROSITE" id="PS50158">
    <property type="entry name" value="ZF_CCHC"/>
    <property type="match status" value="1"/>
</dbReference>
<dbReference type="InterPro" id="IPR036875">
    <property type="entry name" value="Znf_CCHC_sf"/>
</dbReference>
<protein>
    <recommendedName>
        <fullName evidence="3">CCHC-type domain-containing protein</fullName>
    </recommendedName>
</protein>
<dbReference type="Pfam" id="PF00098">
    <property type="entry name" value="zf-CCHC"/>
    <property type="match status" value="1"/>
</dbReference>
<feature type="region of interest" description="Disordered" evidence="2">
    <location>
        <begin position="20"/>
        <end position="42"/>
    </location>
</feature>
<organism evidence="4">
    <name type="scientific">Spongospora subterranea</name>
    <dbReference type="NCBI Taxonomy" id="70186"/>
    <lineage>
        <taxon>Eukaryota</taxon>
        <taxon>Sar</taxon>
        <taxon>Rhizaria</taxon>
        <taxon>Endomyxa</taxon>
        <taxon>Phytomyxea</taxon>
        <taxon>Plasmodiophorida</taxon>
        <taxon>Plasmodiophoridae</taxon>
        <taxon>Spongospora</taxon>
    </lineage>
</organism>
<dbReference type="AlphaFoldDB" id="A0A0H5QR24"/>
<name>A0A0H5QR24_9EUKA</name>
<feature type="domain" description="CCHC-type" evidence="3">
    <location>
        <begin position="142"/>
        <end position="156"/>
    </location>
</feature>
<feature type="compositionally biased region" description="Basic and acidic residues" evidence="2">
    <location>
        <begin position="222"/>
        <end position="234"/>
    </location>
</feature>